<name>A0A9Q1HND1_CONCO</name>
<dbReference type="AlphaFoldDB" id="A0A9Q1HND1"/>
<evidence type="ECO:0000313" key="1">
    <source>
        <dbReference type="EMBL" id="KAJ8250186.1"/>
    </source>
</evidence>
<dbReference type="Proteomes" id="UP001152803">
    <property type="component" value="Unassembled WGS sequence"/>
</dbReference>
<proteinExistence type="predicted"/>
<reference evidence="1" key="1">
    <citation type="journal article" date="2023" name="Science">
        <title>Genome structures resolve the early diversification of teleost fishes.</title>
        <authorList>
            <person name="Parey E."/>
            <person name="Louis A."/>
            <person name="Montfort J."/>
            <person name="Bouchez O."/>
            <person name="Roques C."/>
            <person name="Iampietro C."/>
            <person name="Lluch J."/>
            <person name="Castinel A."/>
            <person name="Donnadieu C."/>
            <person name="Desvignes T."/>
            <person name="Floi Bucao C."/>
            <person name="Jouanno E."/>
            <person name="Wen M."/>
            <person name="Mejri S."/>
            <person name="Dirks R."/>
            <person name="Jansen H."/>
            <person name="Henkel C."/>
            <person name="Chen W.J."/>
            <person name="Zahm M."/>
            <person name="Cabau C."/>
            <person name="Klopp C."/>
            <person name="Thompson A.W."/>
            <person name="Robinson-Rechavi M."/>
            <person name="Braasch I."/>
            <person name="Lecointre G."/>
            <person name="Bobe J."/>
            <person name="Postlethwait J.H."/>
            <person name="Berthelot C."/>
            <person name="Roest Crollius H."/>
            <person name="Guiguen Y."/>
        </authorList>
    </citation>
    <scope>NUCLEOTIDE SEQUENCE</scope>
    <source>
        <strain evidence="1">Concon-B</strain>
    </source>
</reference>
<protein>
    <submittedName>
        <fullName evidence="1">Uncharacterized protein</fullName>
    </submittedName>
</protein>
<sequence>MFCFRPKEPGLVMLWTPPFESPSSTRRTLCFASPLPEDSKHPVWLHHPEAKSLFPWPVSVRWSVVAVRGRAGRAPYLWPPAESQSFDGVSDVRAVR</sequence>
<evidence type="ECO:0000313" key="2">
    <source>
        <dbReference type="Proteomes" id="UP001152803"/>
    </source>
</evidence>
<gene>
    <name evidence="1" type="ORF">COCON_G00221080</name>
</gene>
<keyword evidence="2" id="KW-1185">Reference proteome</keyword>
<organism evidence="1 2">
    <name type="scientific">Conger conger</name>
    <name type="common">Conger eel</name>
    <name type="synonym">Muraena conger</name>
    <dbReference type="NCBI Taxonomy" id="82655"/>
    <lineage>
        <taxon>Eukaryota</taxon>
        <taxon>Metazoa</taxon>
        <taxon>Chordata</taxon>
        <taxon>Craniata</taxon>
        <taxon>Vertebrata</taxon>
        <taxon>Euteleostomi</taxon>
        <taxon>Actinopterygii</taxon>
        <taxon>Neopterygii</taxon>
        <taxon>Teleostei</taxon>
        <taxon>Anguilliformes</taxon>
        <taxon>Congridae</taxon>
        <taxon>Conger</taxon>
    </lineage>
</organism>
<accession>A0A9Q1HND1</accession>
<dbReference type="EMBL" id="JAFJMO010000018">
    <property type="protein sequence ID" value="KAJ8250186.1"/>
    <property type="molecule type" value="Genomic_DNA"/>
</dbReference>
<comment type="caution">
    <text evidence="1">The sequence shown here is derived from an EMBL/GenBank/DDBJ whole genome shotgun (WGS) entry which is preliminary data.</text>
</comment>